<protein>
    <submittedName>
        <fullName evidence="2">Uncharacterized protein</fullName>
    </submittedName>
</protein>
<feature type="transmembrane region" description="Helical" evidence="1">
    <location>
        <begin position="47"/>
        <end position="68"/>
    </location>
</feature>
<accession>A0A812JLC4</accession>
<dbReference type="OrthoDB" id="10260889at2759"/>
<evidence type="ECO:0000313" key="2">
    <source>
        <dbReference type="EMBL" id="CAE7209238.1"/>
    </source>
</evidence>
<reference evidence="2" key="1">
    <citation type="submission" date="2021-02" db="EMBL/GenBank/DDBJ databases">
        <authorList>
            <person name="Dougan E. K."/>
            <person name="Rhodes N."/>
            <person name="Thang M."/>
            <person name="Chan C."/>
        </authorList>
    </citation>
    <scope>NUCLEOTIDE SEQUENCE</scope>
</reference>
<organism evidence="2 3">
    <name type="scientific">Symbiodinium natans</name>
    <dbReference type="NCBI Taxonomy" id="878477"/>
    <lineage>
        <taxon>Eukaryota</taxon>
        <taxon>Sar</taxon>
        <taxon>Alveolata</taxon>
        <taxon>Dinophyceae</taxon>
        <taxon>Suessiales</taxon>
        <taxon>Symbiodiniaceae</taxon>
        <taxon>Symbiodinium</taxon>
    </lineage>
</organism>
<proteinExistence type="predicted"/>
<dbReference type="EMBL" id="CAJNDS010000469">
    <property type="protein sequence ID" value="CAE7209238.1"/>
    <property type="molecule type" value="Genomic_DNA"/>
</dbReference>
<keyword evidence="1" id="KW-1133">Transmembrane helix</keyword>
<dbReference type="AlphaFoldDB" id="A0A812JLC4"/>
<name>A0A812JLC4_9DINO</name>
<evidence type="ECO:0000256" key="1">
    <source>
        <dbReference type="SAM" id="Phobius"/>
    </source>
</evidence>
<comment type="caution">
    <text evidence="2">The sequence shown here is derived from an EMBL/GenBank/DDBJ whole genome shotgun (WGS) entry which is preliminary data.</text>
</comment>
<keyword evidence="3" id="KW-1185">Reference proteome</keyword>
<gene>
    <name evidence="2" type="ORF">SNAT2548_LOCUS6895</name>
</gene>
<dbReference type="Proteomes" id="UP000604046">
    <property type="component" value="Unassembled WGS sequence"/>
</dbReference>
<keyword evidence="1" id="KW-0472">Membrane</keyword>
<keyword evidence="1" id="KW-0812">Transmembrane</keyword>
<evidence type="ECO:0000313" key="3">
    <source>
        <dbReference type="Proteomes" id="UP000604046"/>
    </source>
</evidence>
<sequence length="113" mass="12538">MRAQGRTSQGFPRWHVNACRSEVGYGWMLQKAVSCLSRDALLELWTAVYLANVGLFGVSVMSCLQSVLQARVRMSTKTINSKMSHVFPPYALQLHQQAKETLAAARGTSHLTV</sequence>